<dbReference type="EMBL" id="DQAY01000208">
    <property type="protein sequence ID" value="HCO27771.1"/>
    <property type="molecule type" value="Genomic_DNA"/>
</dbReference>
<accession>A0A3D3RG22</accession>
<dbReference type="AlphaFoldDB" id="A0A3D3RG22"/>
<dbReference type="Proteomes" id="UP000263642">
    <property type="component" value="Unassembled WGS sequence"/>
</dbReference>
<gene>
    <name evidence="1" type="ORF">DIT97_34000</name>
</gene>
<proteinExistence type="predicted"/>
<name>A0A3D3RG22_9PLAN</name>
<evidence type="ECO:0000313" key="2">
    <source>
        <dbReference type="Proteomes" id="UP000263642"/>
    </source>
</evidence>
<sequence>MRSDYAFENYTIISHQDDQDCLPVVFDSVRDLRHLDSRGDCVFRSHKELCRRSLCAKGSKTRTAGGRASCLFFKIV</sequence>
<comment type="caution">
    <text evidence="1">The sequence shown here is derived from an EMBL/GenBank/DDBJ whole genome shotgun (WGS) entry which is preliminary data.</text>
</comment>
<organism evidence="1 2">
    <name type="scientific">Gimesia maris</name>
    <dbReference type="NCBI Taxonomy" id="122"/>
    <lineage>
        <taxon>Bacteria</taxon>
        <taxon>Pseudomonadati</taxon>
        <taxon>Planctomycetota</taxon>
        <taxon>Planctomycetia</taxon>
        <taxon>Planctomycetales</taxon>
        <taxon>Planctomycetaceae</taxon>
        <taxon>Gimesia</taxon>
    </lineage>
</organism>
<reference evidence="1 2" key="1">
    <citation type="journal article" date="2018" name="Nat. Biotechnol.">
        <title>A standardized bacterial taxonomy based on genome phylogeny substantially revises the tree of life.</title>
        <authorList>
            <person name="Parks D.H."/>
            <person name="Chuvochina M."/>
            <person name="Waite D.W."/>
            <person name="Rinke C."/>
            <person name="Skarshewski A."/>
            <person name="Chaumeil P.A."/>
            <person name="Hugenholtz P."/>
        </authorList>
    </citation>
    <scope>NUCLEOTIDE SEQUENCE [LARGE SCALE GENOMIC DNA]</scope>
    <source>
        <strain evidence="1">UBA9375</strain>
    </source>
</reference>
<evidence type="ECO:0000313" key="1">
    <source>
        <dbReference type="EMBL" id="HCO27771.1"/>
    </source>
</evidence>
<protein>
    <submittedName>
        <fullName evidence="1">Uncharacterized protein</fullName>
    </submittedName>
</protein>